<dbReference type="Proteomes" id="UP000323856">
    <property type="component" value="Unassembled WGS sequence"/>
</dbReference>
<dbReference type="SUPFAM" id="SSF53187">
    <property type="entry name" value="Zn-dependent exopeptidases"/>
    <property type="match status" value="1"/>
</dbReference>
<dbReference type="GO" id="GO:0006508">
    <property type="term" value="P:proteolysis"/>
    <property type="evidence" value="ECO:0007669"/>
    <property type="project" value="UniProtKB-KW"/>
</dbReference>
<dbReference type="InterPro" id="IPR011650">
    <property type="entry name" value="Peptidase_M20_dimer"/>
</dbReference>
<dbReference type="InterPro" id="IPR036264">
    <property type="entry name" value="Bact_exopeptidase_dim_dom"/>
</dbReference>
<evidence type="ECO:0000313" key="8">
    <source>
        <dbReference type="Proteomes" id="UP000323856"/>
    </source>
</evidence>
<accession>A0A5B0EIY8</accession>
<dbReference type="InterPro" id="IPR002933">
    <property type="entry name" value="Peptidase_M20"/>
</dbReference>
<protein>
    <submittedName>
        <fullName evidence="7">M20/M25/M40 family metallo-hydrolase</fullName>
    </submittedName>
</protein>
<dbReference type="Pfam" id="PF01546">
    <property type="entry name" value="Peptidase_M20"/>
    <property type="match status" value="1"/>
</dbReference>
<dbReference type="Gene3D" id="1.10.150.900">
    <property type="match status" value="1"/>
</dbReference>
<dbReference type="RefSeq" id="WP_149618929.1">
    <property type="nucleotide sequence ID" value="NZ_VOBL01000004.1"/>
</dbReference>
<evidence type="ECO:0000256" key="2">
    <source>
        <dbReference type="ARBA" id="ARBA00022670"/>
    </source>
</evidence>
<organism evidence="7 8">
    <name type="scientific">Paeniglutamicibacter gangotriensis</name>
    <dbReference type="NCBI Taxonomy" id="254787"/>
    <lineage>
        <taxon>Bacteria</taxon>
        <taxon>Bacillati</taxon>
        <taxon>Actinomycetota</taxon>
        <taxon>Actinomycetes</taxon>
        <taxon>Micrococcales</taxon>
        <taxon>Micrococcaceae</taxon>
        <taxon>Paeniglutamicibacter</taxon>
    </lineage>
</organism>
<dbReference type="OrthoDB" id="3665926at2"/>
<dbReference type="Pfam" id="PF07687">
    <property type="entry name" value="M20_dimer"/>
    <property type="match status" value="1"/>
</dbReference>
<keyword evidence="5" id="KW-0862">Zinc</keyword>
<dbReference type="Gene3D" id="3.30.70.360">
    <property type="match status" value="1"/>
</dbReference>
<dbReference type="Gene3D" id="3.40.630.10">
    <property type="entry name" value="Zn peptidases"/>
    <property type="match status" value="1"/>
</dbReference>
<feature type="domain" description="Peptidase M20 dimerisation" evidence="6">
    <location>
        <begin position="206"/>
        <end position="350"/>
    </location>
</feature>
<keyword evidence="4 7" id="KW-0378">Hydrolase</keyword>
<dbReference type="GO" id="GO:0046872">
    <property type="term" value="F:metal ion binding"/>
    <property type="evidence" value="ECO:0007669"/>
    <property type="project" value="UniProtKB-KW"/>
</dbReference>
<evidence type="ECO:0000313" key="7">
    <source>
        <dbReference type="EMBL" id="KAA0978648.1"/>
    </source>
</evidence>
<keyword evidence="2" id="KW-0645">Protease</keyword>
<evidence type="ECO:0000256" key="4">
    <source>
        <dbReference type="ARBA" id="ARBA00022801"/>
    </source>
</evidence>
<keyword evidence="3" id="KW-0479">Metal-binding</keyword>
<dbReference type="PANTHER" id="PTHR45962">
    <property type="entry name" value="N-FATTY-ACYL-AMINO ACID SYNTHASE/HYDROLASE PM20D1"/>
    <property type="match status" value="1"/>
</dbReference>
<reference evidence="7 8" key="1">
    <citation type="submission" date="2019-07" db="EMBL/GenBank/DDBJ databases">
        <title>Analysis of the biochemical properties, biological activity and biotechnological potential of siderophores and biosurfactants produced by Antarctic psychrotolerant bacteria.</title>
        <authorList>
            <person name="Styczynski M."/>
            <person name="Krucon T."/>
            <person name="Decewicz P."/>
            <person name="Dziewit L."/>
        </authorList>
    </citation>
    <scope>NUCLEOTIDE SEQUENCE [LARGE SCALE GENOMIC DNA]</scope>
    <source>
        <strain evidence="7 8">ANT_H27</strain>
    </source>
</reference>
<comment type="caution">
    <text evidence="7">The sequence shown here is derived from an EMBL/GenBank/DDBJ whole genome shotgun (WGS) entry which is preliminary data.</text>
</comment>
<comment type="similarity">
    <text evidence="1">Belongs to the peptidase M20A family.</text>
</comment>
<dbReference type="PANTHER" id="PTHR45962:SF1">
    <property type="entry name" value="N-FATTY-ACYL-AMINO ACID SYNTHASE_HYDROLASE PM20D1"/>
    <property type="match status" value="1"/>
</dbReference>
<gene>
    <name evidence="7" type="ORF">FQ154_05310</name>
</gene>
<evidence type="ECO:0000256" key="3">
    <source>
        <dbReference type="ARBA" id="ARBA00022723"/>
    </source>
</evidence>
<sequence>MSLTSNIGSTPERGAQEVAAKLTRLIACRTVSRPNRGAEDREEFTRHAQLLTELFPHVAGAVEQHALGITGQLWHWRGTESSKPVVLMAHQDVVPVESEEDWEHPPFAGVIVGGRIHGRGALDDKGDLACILQAADELAATGFIPGQDIYFFFGDCEETAGPTAMLAVDFLSAAGVRPWMVLDEGGAVAGQAFPGINTPVGVIGVSEKGLLDLELTAADAGGHASAPPRFGAVQRIARAVGRLQAKPFPASMHPVTSETFRRLGVGAPGLMGTGLKWVARRGRIAAEALALLGAEPAAMVRTTVAATRLEGSDGINMLARRAAVVLNIRIAVTESVEGVIAGIRKRVRDPQINLSVLSATEPSPISPIDSEGFALLESALGHSHPGARTVPYIMMAATDARRFTGICVQVYRFAPLGMDKAQRGSIHGTNEWVEVAELGRAVSFYTFLLRSL</sequence>
<evidence type="ECO:0000259" key="6">
    <source>
        <dbReference type="Pfam" id="PF07687"/>
    </source>
</evidence>
<proteinExistence type="inferred from homology"/>
<evidence type="ECO:0000256" key="5">
    <source>
        <dbReference type="ARBA" id="ARBA00022833"/>
    </source>
</evidence>
<name>A0A5B0EIY8_9MICC</name>
<dbReference type="GO" id="GO:0008233">
    <property type="term" value="F:peptidase activity"/>
    <property type="evidence" value="ECO:0007669"/>
    <property type="project" value="UniProtKB-KW"/>
</dbReference>
<dbReference type="InterPro" id="IPR047177">
    <property type="entry name" value="Pept_M20A"/>
</dbReference>
<evidence type="ECO:0000256" key="1">
    <source>
        <dbReference type="ARBA" id="ARBA00006247"/>
    </source>
</evidence>
<dbReference type="SUPFAM" id="SSF55031">
    <property type="entry name" value="Bacterial exopeptidase dimerisation domain"/>
    <property type="match status" value="1"/>
</dbReference>
<dbReference type="AlphaFoldDB" id="A0A5B0EIY8"/>
<dbReference type="EMBL" id="VOBL01000004">
    <property type="protein sequence ID" value="KAA0978648.1"/>
    <property type="molecule type" value="Genomic_DNA"/>
</dbReference>